<name>A0A0C2NCL8_STUST</name>
<dbReference type="Proteomes" id="UP000032439">
    <property type="component" value="Unassembled WGS sequence"/>
</dbReference>
<dbReference type="AlphaFoldDB" id="A0A0C2NCL8"/>
<feature type="chain" id="PRO_5010413732" description="Secreted protein" evidence="2">
    <location>
        <begin position="23"/>
        <end position="68"/>
    </location>
</feature>
<dbReference type="PATRIC" id="fig|316.110.peg.273"/>
<accession>A0A0C2NCL8</accession>
<dbReference type="RefSeq" id="WP_003089081.1">
    <property type="nucleotide sequence ID" value="NZ_BCAJ01000057.1"/>
</dbReference>
<evidence type="ECO:0000313" key="4">
    <source>
        <dbReference type="EMBL" id="MDH0149098.1"/>
    </source>
</evidence>
<sequence>MRLTQALLIGVLAVGVTTPVFAEDGYDRSIEFNKKFREDQKRLWGEKDTADKAKPAETKEKENAKSPS</sequence>
<comment type="caution">
    <text evidence="3">The sequence shown here is derived from an EMBL/GenBank/DDBJ whole genome shotgun (WGS) entry which is preliminary data.</text>
</comment>
<reference evidence="4" key="2">
    <citation type="submission" date="2022-09" db="EMBL/GenBank/DDBJ databases">
        <title>Intensive care unit water sources are persistently colonized with multi-drug resistant bacteria and are the site of extensive horizontal gene transfer of antibiotic resistance genes.</title>
        <authorList>
            <person name="Diorio-Toth L."/>
        </authorList>
    </citation>
    <scope>NUCLEOTIDE SEQUENCE</scope>
    <source>
        <strain evidence="4">GD04147</strain>
    </source>
</reference>
<feature type="region of interest" description="Disordered" evidence="1">
    <location>
        <begin position="43"/>
        <end position="68"/>
    </location>
</feature>
<evidence type="ECO:0000313" key="3">
    <source>
        <dbReference type="EMBL" id="KIZ35632.1"/>
    </source>
</evidence>
<keyword evidence="2" id="KW-0732">Signal</keyword>
<evidence type="ECO:0000256" key="2">
    <source>
        <dbReference type="SAM" id="SignalP"/>
    </source>
</evidence>
<reference evidence="3 5" key="1">
    <citation type="submission" date="2014-11" db="EMBL/GenBank/DDBJ databases">
        <title>Genomics and ecophysiology of heterotrophic nitrogen fixing bacteria isolated from estuarine surface water.</title>
        <authorList>
            <person name="Bentzon-Tilia M."/>
            <person name="Severin I."/>
            <person name="Hansen L.H."/>
            <person name="Riemann L."/>
        </authorList>
    </citation>
    <scope>NUCLEOTIDE SEQUENCE [LARGE SCALE GENOMIC DNA]</scope>
    <source>
        <strain evidence="3 5">BAL361</strain>
    </source>
</reference>
<gene>
    <name evidence="3" type="ORF">LO50_12685</name>
    <name evidence="4" type="ORF">N7335_22175</name>
</gene>
<protein>
    <recommendedName>
        <fullName evidence="6">Secreted protein</fullName>
    </recommendedName>
</protein>
<evidence type="ECO:0000313" key="5">
    <source>
        <dbReference type="Proteomes" id="UP000032439"/>
    </source>
</evidence>
<evidence type="ECO:0000256" key="1">
    <source>
        <dbReference type="SAM" id="MobiDB-lite"/>
    </source>
</evidence>
<dbReference type="Proteomes" id="UP001158076">
    <property type="component" value="Unassembled WGS sequence"/>
</dbReference>
<organism evidence="3 5">
    <name type="scientific">Stutzerimonas stutzeri</name>
    <name type="common">Pseudomonas stutzeri</name>
    <dbReference type="NCBI Taxonomy" id="316"/>
    <lineage>
        <taxon>Bacteria</taxon>
        <taxon>Pseudomonadati</taxon>
        <taxon>Pseudomonadota</taxon>
        <taxon>Gammaproteobacteria</taxon>
        <taxon>Pseudomonadales</taxon>
        <taxon>Pseudomonadaceae</taxon>
        <taxon>Stutzerimonas</taxon>
    </lineage>
</organism>
<feature type="signal peptide" evidence="2">
    <location>
        <begin position="1"/>
        <end position="22"/>
    </location>
</feature>
<proteinExistence type="predicted"/>
<evidence type="ECO:0008006" key="6">
    <source>
        <dbReference type="Google" id="ProtNLM"/>
    </source>
</evidence>
<dbReference type="EMBL" id="JAODZE010000045">
    <property type="protein sequence ID" value="MDH0149098.1"/>
    <property type="molecule type" value="Genomic_DNA"/>
</dbReference>
<dbReference type="OrthoDB" id="6960943at2"/>
<dbReference type="EMBL" id="JXXD01000114">
    <property type="protein sequence ID" value="KIZ35632.1"/>
    <property type="molecule type" value="Genomic_DNA"/>
</dbReference>